<protein>
    <submittedName>
        <fullName evidence="7">Branched-chain amino acid ABC transporter permease</fullName>
    </submittedName>
</protein>
<feature type="transmembrane region" description="Helical" evidence="6">
    <location>
        <begin position="82"/>
        <end position="100"/>
    </location>
</feature>
<keyword evidence="8" id="KW-1185">Reference proteome</keyword>
<dbReference type="AlphaFoldDB" id="A0A5J6MGI5"/>
<dbReference type="Pfam" id="PF02653">
    <property type="entry name" value="BPD_transp_2"/>
    <property type="match status" value="1"/>
</dbReference>
<organism evidence="7 8">
    <name type="scientific">Hypericibacter terrae</name>
    <dbReference type="NCBI Taxonomy" id="2602015"/>
    <lineage>
        <taxon>Bacteria</taxon>
        <taxon>Pseudomonadati</taxon>
        <taxon>Pseudomonadota</taxon>
        <taxon>Alphaproteobacteria</taxon>
        <taxon>Rhodospirillales</taxon>
        <taxon>Dongiaceae</taxon>
        <taxon>Hypericibacter</taxon>
    </lineage>
</organism>
<proteinExistence type="predicted"/>
<dbReference type="Proteomes" id="UP000326202">
    <property type="component" value="Chromosome"/>
</dbReference>
<evidence type="ECO:0000256" key="5">
    <source>
        <dbReference type="ARBA" id="ARBA00023136"/>
    </source>
</evidence>
<evidence type="ECO:0000256" key="2">
    <source>
        <dbReference type="ARBA" id="ARBA00022475"/>
    </source>
</evidence>
<dbReference type="InterPro" id="IPR043428">
    <property type="entry name" value="LivM-like"/>
</dbReference>
<feature type="transmembrane region" description="Helical" evidence="6">
    <location>
        <begin position="146"/>
        <end position="164"/>
    </location>
</feature>
<feature type="transmembrane region" description="Helical" evidence="6">
    <location>
        <begin position="107"/>
        <end position="126"/>
    </location>
</feature>
<evidence type="ECO:0000256" key="6">
    <source>
        <dbReference type="SAM" id="Phobius"/>
    </source>
</evidence>
<accession>A0A5J6MGI5</accession>
<keyword evidence="4 6" id="KW-1133">Transmembrane helix</keyword>
<dbReference type="KEGG" id="htq:FRZ44_18770"/>
<name>A0A5J6MGI5_9PROT</name>
<reference evidence="7 8" key="1">
    <citation type="submission" date="2019-08" db="EMBL/GenBank/DDBJ databases">
        <title>Hyperibacter terrae gen. nov., sp. nov. and Hyperibacter viscosus sp. nov., two new members in the family Rhodospirillaceae isolated from the rhizosphere of Hypericum perforatum.</title>
        <authorList>
            <person name="Noviana Z."/>
        </authorList>
    </citation>
    <scope>NUCLEOTIDE SEQUENCE [LARGE SCALE GENOMIC DNA]</scope>
    <source>
        <strain evidence="7 8">R5913</strain>
    </source>
</reference>
<evidence type="ECO:0000313" key="8">
    <source>
        <dbReference type="Proteomes" id="UP000326202"/>
    </source>
</evidence>
<dbReference type="PANTHER" id="PTHR30482:SF10">
    <property type="entry name" value="HIGH-AFFINITY BRANCHED-CHAIN AMINO ACID TRANSPORT PROTEIN BRAE"/>
    <property type="match status" value="1"/>
</dbReference>
<comment type="subcellular location">
    <subcellularLocation>
        <location evidence="1">Cell membrane</location>
        <topology evidence="1">Multi-pass membrane protein</topology>
    </subcellularLocation>
</comment>
<keyword evidence="3 6" id="KW-0812">Transmembrane</keyword>
<evidence type="ECO:0000256" key="3">
    <source>
        <dbReference type="ARBA" id="ARBA00022692"/>
    </source>
</evidence>
<keyword evidence="2" id="KW-1003">Cell membrane</keyword>
<dbReference type="GO" id="GO:0015658">
    <property type="term" value="F:branched-chain amino acid transmembrane transporter activity"/>
    <property type="evidence" value="ECO:0007669"/>
    <property type="project" value="InterPro"/>
</dbReference>
<dbReference type="OrthoDB" id="9814461at2"/>
<dbReference type="CDD" id="cd06581">
    <property type="entry name" value="TM_PBP1_LivM_like"/>
    <property type="match status" value="1"/>
</dbReference>
<feature type="transmembrane region" description="Helical" evidence="6">
    <location>
        <begin position="197"/>
        <end position="218"/>
    </location>
</feature>
<dbReference type="InterPro" id="IPR001851">
    <property type="entry name" value="ABC_transp_permease"/>
</dbReference>
<evidence type="ECO:0000256" key="1">
    <source>
        <dbReference type="ARBA" id="ARBA00004651"/>
    </source>
</evidence>
<evidence type="ECO:0000256" key="4">
    <source>
        <dbReference type="ARBA" id="ARBA00022989"/>
    </source>
</evidence>
<sequence length="299" mass="32071">MKPFSSLLPILFFAGMAILPLLAGDYYQGVGFQLLMWIALTQSWVLLSGFTGYISLGHAVFYGLGGYLTVLTWHIVPLPLAIPLSGLVAALFAGLIGYPVMRVRGPYFVILTFGLAELVKYIVINVEAALGKFGRLMMGAPGLSTLYWVMLALAVAATLLVVLVGRSRFGAGLRAIREDEPAAETVGVPTARYKLGAYALSAAIPGMVGGLAALRTSYFEPQQIFSPTISFTVVTMAMIGGSDRARGPLMGALFLVLLSELLWANLAELYMIILGLLLIGFVLFAPSGIDGLLRRRFGR</sequence>
<evidence type="ECO:0000313" key="7">
    <source>
        <dbReference type="EMBL" id="QEX16582.1"/>
    </source>
</evidence>
<feature type="transmembrane region" description="Helical" evidence="6">
    <location>
        <begin position="249"/>
        <end position="266"/>
    </location>
</feature>
<feature type="transmembrane region" description="Helical" evidence="6">
    <location>
        <begin position="272"/>
        <end position="293"/>
    </location>
</feature>
<dbReference type="GO" id="GO:0005886">
    <property type="term" value="C:plasma membrane"/>
    <property type="evidence" value="ECO:0007669"/>
    <property type="project" value="UniProtKB-SubCell"/>
</dbReference>
<keyword evidence="5 6" id="KW-0472">Membrane</keyword>
<dbReference type="EMBL" id="CP042906">
    <property type="protein sequence ID" value="QEX16582.1"/>
    <property type="molecule type" value="Genomic_DNA"/>
</dbReference>
<gene>
    <name evidence="7" type="ORF">FRZ44_18770</name>
</gene>
<feature type="transmembrane region" description="Helical" evidence="6">
    <location>
        <begin position="224"/>
        <end position="242"/>
    </location>
</feature>
<dbReference type="PANTHER" id="PTHR30482">
    <property type="entry name" value="HIGH-AFFINITY BRANCHED-CHAIN AMINO ACID TRANSPORT SYSTEM PERMEASE"/>
    <property type="match status" value="1"/>
</dbReference>
<dbReference type="RefSeq" id="WP_151176922.1">
    <property type="nucleotide sequence ID" value="NZ_CP042906.1"/>
</dbReference>